<evidence type="ECO:0000313" key="2">
    <source>
        <dbReference type="EMBL" id="CAG8437778.1"/>
    </source>
</evidence>
<feature type="compositionally biased region" description="Basic and acidic residues" evidence="1">
    <location>
        <begin position="332"/>
        <end position="349"/>
    </location>
</feature>
<dbReference type="EMBL" id="CAJVPK010000048">
    <property type="protein sequence ID" value="CAG8437778.1"/>
    <property type="molecule type" value="Genomic_DNA"/>
</dbReference>
<organism evidence="2 3">
    <name type="scientific">Diversispora eburnea</name>
    <dbReference type="NCBI Taxonomy" id="1213867"/>
    <lineage>
        <taxon>Eukaryota</taxon>
        <taxon>Fungi</taxon>
        <taxon>Fungi incertae sedis</taxon>
        <taxon>Mucoromycota</taxon>
        <taxon>Glomeromycotina</taxon>
        <taxon>Glomeromycetes</taxon>
        <taxon>Diversisporales</taxon>
        <taxon>Diversisporaceae</taxon>
        <taxon>Diversispora</taxon>
    </lineage>
</organism>
<protein>
    <submittedName>
        <fullName evidence="2">7768_t:CDS:1</fullName>
    </submittedName>
</protein>
<feature type="compositionally biased region" description="Basic and acidic residues" evidence="1">
    <location>
        <begin position="556"/>
        <end position="570"/>
    </location>
</feature>
<dbReference type="OrthoDB" id="2450055at2759"/>
<feature type="region of interest" description="Disordered" evidence="1">
    <location>
        <begin position="310"/>
        <end position="411"/>
    </location>
</feature>
<sequence>MATTPRKKRFSLFGTQQNNSINTGSSLLTNYFPNTTSIRDDKFLTSDDIKKSIEIFERIVLSANDYCDSIDKLGKTSKTFSKALKEYGNIKGMDTSHVTSFQATSQFFEIYAEIQSKLKEERAHNDYISDLDRQLNKVTLEYEKKTKKNIPDSYDKYINSVTLVNSDIARARAEYVTQISKRERNTHDIIAQIICRIIENQNNSFNDSNKRCGPNESKISKSTKPTKEISMITRKLSKRASHKVSQSFATISELQVAAMNYFSSEFNKPIHEEPEEDYISKSSLPPQIPPPAYSFDTRYLVCSFPTELPTRISPSTSPRESINFENNNNDSGTRKTREESGERKEFEQRKKNHHQHTHTQSDGNIKYEKVSKSNSSSNSYQFCRSHSPTSITPITPITPTTTTSTSTSTTSNSEDYFNIIVTPSTPRNIPRSKQGHFSTLLSRFDIENPHHLTRSMSQTSKTSEDYFFRNQTKRSSEDYSYNNNRYEEDVMERSHSSNDIFKDEMYHQEPLPNENIFSSSPTKQEECNCHNCQQIAEKVDLSLDPLNDSSTFGRKSIGENNEKNVVDDFE</sequence>
<keyword evidence="3" id="KW-1185">Reference proteome</keyword>
<feature type="compositionally biased region" description="Low complexity" evidence="1">
    <location>
        <begin position="387"/>
        <end position="411"/>
    </location>
</feature>
<comment type="caution">
    <text evidence="2">The sequence shown here is derived from an EMBL/GenBank/DDBJ whole genome shotgun (WGS) entry which is preliminary data.</text>
</comment>
<reference evidence="2" key="1">
    <citation type="submission" date="2021-06" db="EMBL/GenBank/DDBJ databases">
        <authorList>
            <person name="Kallberg Y."/>
            <person name="Tangrot J."/>
            <person name="Rosling A."/>
        </authorList>
    </citation>
    <scope>NUCLEOTIDE SEQUENCE</scope>
    <source>
        <strain evidence="2">AZ414A</strain>
    </source>
</reference>
<evidence type="ECO:0000256" key="1">
    <source>
        <dbReference type="SAM" id="MobiDB-lite"/>
    </source>
</evidence>
<accession>A0A9N8YPN2</accession>
<name>A0A9N8YPN2_9GLOM</name>
<proteinExistence type="predicted"/>
<evidence type="ECO:0000313" key="3">
    <source>
        <dbReference type="Proteomes" id="UP000789706"/>
    </source>
</evidence>
<feature type="compositionally biased region" description="Polar residues" evidence="1">
    <location>
        <begin position="312"/>
        <end position="331"/>
    </location>
</feature>
<gene>
    <name evidence="2" type="ORF">DEBURN_LOCUS1168</name>
</gene>
<dbReference type="AlphaFoldDB" id="A0A9N8YPN2"/>
<feature type="region of interest" description="Disordered" evidence="1">
    <location>
        <begin position="547"/>
        <end position="570"/>
    </location>
</feature>
<dbReference type="Proteomes" id="UP000789706">
    <property type="component" value="Unassembled WGS sequence"/>
</dbReference>